<evidence type="ECO:0000313" key="2">
    <source>
        <dbReference type="Proteomes" id="UP000274429"/>
    </source>
</evidence>
<evidence type="ECO:0000313" key="1">
    <source>
        <dbReference type="EMBL" id="VDM35744.1"/>
    </source>
</evidence>
<name>A0A3P7G2X8_HYDTA</name>
<proteinExistence type="predicted"/>
<sequence>MTPYATDQVLLKQEEQLWASLFAPSERAVVESAKGFTAQLREMSQQVEATADEAMMELHSMDLEDKAQENIDNINAVSLEEVSSKSNFLK</sequence>
<reference evidence="1 2" key="1">
    <citation type="submission" date="2018-11" db="EMBL/GenBank/DDBJ databases">
        <authorList>
            <consortium name="Pathogen Informatics"/>
        </authorList>
    </citation>
    <scope>NUCLEOTIDE SEQUENCE [LARGE SCALE GENOMIC DNA]</scope>
</reference>
<dbReference type="AlphaFoldDB" id="A0A3P7G2X8"/>
<organism evidence="1 2">
    <name type="scientific">Hydatigena taeniaeformis</name>
    <name type="common">Feline tapeworm</name>
    <name type="synonym">Taenia taeniaeformis</name>
    <dbReference type="NCBI Taxonomy" id="6205"/>
    <lineage>
        <taxon>Eukaryota</taxon>
        <taxon>Metazoa</taxon>
        <taxon>Spiralia</taxon>
        <taxon>Lophotrochozoa</taxon>
        <taxon>Platyhelminthes</taxon>
        <taxon>Cestoda</taxon>
        <taxon>Eucestoda</taxon>
        <taxon>Cyclophyllidea</taxon>
        <taxon>Taeniidae</taxon>
        <taxon>Hydatigera</taxon>
    </lineage>
</organism>
<protein>
    <submittedName>
        <fullName evidence="1">Uncharacterized protein</fullName>
    </submittedName>
</protein>
<accession>A0A3P7G2X8</accession>
<dbReference type="EMBL" id="UYWX01022209">
    <property type="protein sequence ID" value="VDM35744.1"/>
    <property type="molecule type" value="Genomic_DNA"/>
</dbReference>
<gene>
    <name evidence="1" type="ORF">TTAC_LOCUS10764</name>
</gene>
<dbReference type="OrthoDB" id="10569593at2759"/>
<keyword evidence="2" id="KW-1185">Reference proteome</keyword>
<dbReference type="Proteomes" id="UP000274429">
    <property type="component" value="Unassembled WGS sequence"/>
</dbReference>